<keyword evidence="9" id="KW-0812">Transmembrane</keyword>
<dbReference type="RefSeq" id="WP_344744433.1">
    <property type="nucleotide sequence ID" value="NZ_BAAAVT010000011.1"/>
</dbReference>
<keyword evidence="12" id="KW-1185">Reference proteome</keyword>
<keyword evidence="3" id="KW-0597">Phosphoprotein</keyword>
<evidence type="ECO:0000259" key="10">
    <source>
        <dbReference type="PROSITE" id="PS50109"/>
    </source>
</evidence>
<organism evidence="11 12">
    <name type="scientific">Nesterenkonia aethiopica</name>
    <dbReference type="NCBI Taxonomy" id="269144"/>
    <lineage>
        <taxon>Bacteria</taxon>
        <taxon>Bacillati</taxon>
        <taxon>Actinomycetota</taxon>
        <taxon>Actinomycetes</taxon>
        <taxon>Micrococcales</taxon>
        <taxon>Micrococcaceae</taxon>
        <taxon>Nesterenkonia</taxon>
    </lineage>
</organism>
<dbReference type="Gene3D" id="3.30.565.10">
    <property type="entry name" value="Histidine kinase-like ATPase, C-terminal domain"/>
    <property type="match status" value="1"/>
</dbReference>
<evidence type="ECO:0000256" key="4">
    <source>
        <dbReference type="ARBA" id="ARBA00022679"/>
    </source>
</evidence>
<dbReference type="Pfam" id="PF02518">
    <property type="entry name" value="HATPase_c"/>
    <property type="match status" value="1"/>
</dbReference>
<dbReference type="SUPFAM" id="SSF55874">
    <property type="entry name" value="ATPase domain of HSP90 chaperone/DNA topoisomerase II/histidine kinase"/>
    <property type="match status" value="1"/>
</dbReference>
<evidence type="ECO:0000256" key="2">
    <source>
        <dbReference type="ARBA" id="ARBA00012438"/>
    </source>
</evidence>
<evidence type="ECO:0000256" key="9">
    <source>
        <dbReference type="SAM" id="Phobius"/>
    </source>
</evidence>
<evidence type="ECO:0000313" key="11">
    <source>
        <dbReference type="EMBL" id="GAA3067079.1"/>
    </source>
</evidence>
<evidence type="ECO:0000256" key="8">
    <source>
        <dbReference type="ARBA" id="ARBA00023012"/>
    </source>
</evidence>
<dbReference type="InterPro" id="IPR050482">
    <property type="entry name" value="Sensor_HK_TwoCompSys"/>
</dbReference>
<dbReference type="InterPro" id="IPR003594">
    <property type="entry name" value="HATPase_dom"/>
</dbReference>
<proteinExistence type="predicted"/>
<dbReference type="Pfam" id="PF07730">
    <property type="entry name" value="HisKA_3"/>
    <property type="match status" value="1"/>
</dbReference>
<feature type="transmembrane region" description="Helical" evidence="9">
    <location>
        <begin position="77"/>
        <end position="96"/>
    </location>
</feature>
<dbReference type="PANTHER" id="PTHR24421">
    <property type="entry name" value="NITRATE/NITRITE SENSOR PROTEIN NARX-RELATED"/>
    <property type="match status" value="1"/>
</dbReference>
<keyword evidence="7" id="KW-0067">ATP-binding</keyword>
<reference evidence="12" key="1">
    <citation type="journal article" date="2019" name="Int. J. Syst. Evol. Microbiol.">
        <title>The Global Catalogue of Microorganisms (GCM) 10K type strain sequencing project: providing services to taxonomists for standard genome sequencing and annotation.</title>
        <authorList>
            <consortium name="The Broad Institute Genomics Platform"/>
            <consortium name="The Broad Institute Genome Sequencing Center for Infectious Disease"/>
            <person name="Wu L."/>
            <person name="Ma J."/>
        </authorList>
    </citation>
    <scope>NUCLEOTIDE SEQUENCE [LARGE SCALE GENOMIC DNA]</scope>
    <source>
        <strain evidence="12">JCM 14309</strain>
    </source>
</reference>
<dbReference type="InterPro" id="IPR036890">
    <property type="entry name" value="HATPase_C_sf"/>
</dbReference>
<dbReference type="EMBL" id="BAAAVT010000011">
    <property type="protein sequence ID" value="GAA3067079.1"/>
    <property type="molecule type" value="Genomic_DNA"/>
</dbReference>
<keyword evidence="6" id="KW-0418">Kinase</keyword>
<dbReference type="Proteomes" id="UP001500236">
    <property type="component" value="Unassembled WGS sequence"/>
</dbReference>
<evidence type="ECO:0000256" key="5">
    <source>
        <dbReference type="ARBA" id="ARBA00022741"/>
    </source>
</evidence>
<evidence type="ECO:0000313" key="12">
    <source>
        <dbReference type="Proteomes" id="UP001500236"/>
    </source>
</evidence>
<dbReference type="Gene3D" id="1.20.5.1930">
    <property type="match status" value="1"/>
</dbReference>
<evidence type="ECO:0000256" key="6">
    <source>
        <dbReference type="ARBA" id="ARBA00022777"/>
    </source>
</evidence>
<feature type="transmembrane region" description="Helical" evidence="9">
    <location>
        <begin position="147"/>
        <end position="173"/>
    </location>
</feature>
<keyword evidence="8" id="KW-0902">Two-component regulatory system</keyword>
<keyword evidence="4" id="KW-0808">Transferase</keyword>
<gene>
    <name evidence="11" type="ORF">GCM10010529_19870</name>
</gene>
<evidence type="ECO:0000256" key="7">
    <source>
        <dbReference type="ARBA" id="ARBA00022840"/>
    </source>
</evidence>
<dbReference type="InterPro" id="IPR005467">
    <property type="entry name" value="His_kinase_dom"/>
</dbReference>
<dbReference type="SMART" id="SM00387">
    <property type="entry name" value="HATPase_c"/>
    <property type="match status" value="1"/>
</dbReference>
<feature type="transmembrane region" description="Helical" evidence="9">
    <location>
        <begin position="193"/>
        <end position="213"/>
    </location>
</feature>
<evidence type="ECO:0000256" key="1">
    <source>
        <dbReference type="ARBA" id="ARBA00000085"/>
    </source>
</evidence>
<comment type="catalytic activity">
    <reaction evidence="1">
        <text>ATP + protein L-histidine = ADP + protein N-phospho-L-histidine.</text>
        <dbReference type="EC" id="2.7.13.3"/>
    </reaction>
</comment>
<accession>A0ABP6M144</accession>
<evidence type="ECO:0000256" key="3">
    <source>
        <dbReference type="ARBA" id="ARBA00022553"/>
    </source>
</evidence>
<sequence>MMTTTPQPQASAAPDDGVRLSLRARLERMVTELISLTTGWLVWMLPMTVFLLLWRFLTFSPRAAGSGFLGGIDWWPLAARVVATVTVMVVALPAAARIADQLQVSRATHLLGETLNSPPTPDGLPWWRCLIIRKNDRTKPGMLGRSLGGAVVSSLLAVVAVLSTVTATVLLLLALTGDRLLSRSTLFGDMAGLLLGLLAAATLIASPWIIHGLSELDRRLLRTFYGTDEAAQLQARIRQADQARSDAVDAADAERRRIERNLHDGAQQRLTALAVDLGLSRRMHAEDPEELRETLVRAQGEVTSALQEIRDLVRGLHPAVLEDRGLDAAVSGLADRAPFPVTADVDVAPRPAVSVEAVAYFVVAEALNNAMRHAAPHRVQVTILREGDELRVAVEDDGAGGADPESGTGLTGLRRRVNAVNGRLEIRSPQGGGTTVTAVLPCG</sequence>
<dbReference type="CDD" id="cd16917">
    <property type="entry name" value="HATPase_UhpB-NarQ-NarX-like"/>
    <property type="match status" value="1"/>
</dbReference>
<dbReference type="PANTHER" id="PTHR24421:SF10">
    <property type="entry name" value="NITRATE_NITRITE SENSOR PROTEIN NARQ"/>
    <property type="match status" value="1"/>
</dbReference>
<dbReference type="PROSITE" id="PS50109">
    <property type="entry name" value="HIS_KIN"/>
    <property type="match status" value="1"/>
</dbReference>
<comment type="caution">
    <text evidence="11">The sequence shown here is derived from an EMBL/GenBank/DDBJ whole genome shotgun (WGS) entry which is preliminary data.</text>
</comment>
<dbReference type="InterPro" id="IPR011712">
    <property type="entry name" value="Sig_transdc_His_kin_sub3_dim/P"/>
</dbReference>
<name>A0ABP6M144_9MICC</name>
<dbReference type="EC" id="2.7.13.3" evidence="2"/>
<keyword evidence="9" id="KW-0472">Membrane</keyword>
<feature type="transmembrane region" description="Helical" evidence="9">
    <location>
        <begin position="33"/>
        <end position="57"/>
    </location>
</feature>
<keyword evidence="9" id="KW-1133">Transmembrane helix</keyword>
<feature type="domain" description="Histidine kinase" evidence="10">
    <location>
        <begin position="362"/>
        <end position="443"/>
    </location>
</feature>
<keyword evidence="5" id="KW-0547">Nucleotide-binding</keyword>
<protein>
    <recommendedName>
        <fullName evidence="2">histidine kinase</fullName>
        <ecNumber evidence="2">2.7.13.3</ecNumber>
    </recommendedName>
</protein>